<dbReference type="HAMAP" id="MF_01615">
    <property type="entry name" value="PdxT"/>
    <property type="match status" value="1"/>
</dbReference>
<comment type="caution">
    <text evidence="13">The sequence shown here is derived from an EMBL/GenBank/DDBJ whole genome shotgun (WGS) entry which is preliminary data.</text>
</comment>
<evidence type="ECO:0000256" key="12">
    <source>
        <dbReference type="PIRSR" id="PIRSR005639-2"/>
    </source>
</evidence>
<gene>
    <name evidence="10" type="primary">pdxT</name>
    <name evidence="13" type="ORF">BHU72_10640</name>
</gene>
<evidence type="ECO:0000256" key="6">
    <source>
        <dbReference type="ARBA" id="ARBA00047992"/>
    </source>
</evidence>
<dbReference type="Proteomes" id="UP000095255">
    <property type="component" value="Unassembled WGS sequence"/>
</dbReference>
<dbReference type="STRING" id="1390249.BHU72_10640"/>
<feature type="active site" description="Charge relay system" evidence="10 11">
    <location>
        <position position="170"/>
    </location>
</feature>
<dbReference type="GO" id="GO:0016740">
    <property type="term" value="F:transferase activity"/>
    <property type="evidence" value="ECO:0007669"/>
    <property type="project" value="UniProtKB-KW"/>
</dbReference>
<dbReference type="GO" id="GO:0036381">
    <property type="term" value="F:pyridoxal 5'-phosphate synthase (glutamine hydrolysing) activity"/>
    <property type="evidence" value="ECO:0007669"/>
    <property type="project" value="UniProtKB-UniRule"/>
</dbReference>
<dbReference type="AlphaFoldDB" id="A0A1E5L2D7"/>
<evidence type="ECO:0000256" key="10">
    <source>
        <dbReference type="HAMAP-Rule" id="MF_01615"/>
    </source>
</evidence>
<dbReference type="Pfam" id="PF01174">
    <property type="entry name" value="SNO"/>
    <property type="match status" value="1"/>
</dbReference>
<evidence type="ECO:0000256" key="8">
    <source>
        <dbReference type="ARBA" id="ARBA00054599"/>
    </source>
</evidence>
<evidence type="ECO:0000256" key="5">
    <source>
        <dbReference type="ARBA" id="ARBA00023239"/>
    </source>
</evidence>
<dbReference type="CDD" id="cd01749">
    <property type="entry name" value="GATase1_PB"/>
    <property type="match status" value="1"/>
</dbReference>
<dbReference type="EC" id="4.3.3.6" evidence="10"/>
<dbReference type="FunFam" id="3.40.50.880:FF:000010">
    <property type="entry name" value="uncharacterized protein LOC100176842 isoform X2"/>
    <property type="match status" value="1"/>
</dbReference>
<dbReference type="EC" id="3.5.1.2" evidence="10"/>
<accession>A0A1E5L2D7</accession>
<dbReference type="GO" id="GO:1903600">
    <property type="term" value="C:glutaminase complex"/>
    <property type="evidence" value="ECO:0007669"/>
    <property type="project" value="TreeGrafter"/>
</dbReference>
<proteinExistence type="inferred from homology"/>
<evidence type="ECO:0000313" key="14">
    <source>
        <dbReference type="Proteomes" id="UP000095255"/>
    </source>
</evidence>
<comment type="pathway">
    <text evidence="10">Cofactor biosynthesis; pyridoxal 5'-phosphate biosynthesis.</text>
</comment>
<evidence type="ECO:0000256" key="1">
    <source>
        <dbReference type="ARBA" id="ARBA00008345"/>
    </source>
</evidence>
<keyword evidence="3 10" id="KW-0663">Pyridoxal phosphate</keyword>
<evidence type="ECO:0000256" key="4">
    <source>
        <dbReference type="ARBA" id="ARBA00022962"/>
    </source>
</evidence>
<dbReference type="OrthoDB" id="9810320at2"/>
<comment type="catalytic activity">
    <reaction evidence="7 10">
        <text>L-glutamine + H2O = L-glutamate + NH4(+)</text>
        <dbReference type="Rhea" id="RHEA:15889"/>
        <dbReference type="ChEBI" id="CHEBI:15377"/>
        <dbReference type="ChEBI" id="CHEBI:28938"/>
        <dbReference type="ChEBI" id="CHEBI:29985"/>
        <dbReference type="ChEBI" id="CHEBI:58359"/>
        <dbReference type="EC" id="3.5.1.2"/>
    </reaction>
</comment>
<dbReference type="PROSITE" id="PS51130">
    <property type="entry name" value="PDXT_SNO_2"/>
    <property type="match status" value="1"/>
</dbReference>
<comment type="subunit">
    <text evidence="9 10">In the presence of PdxS, forms a dodecamer of heterodimers. Only shows activity in the heterodimer.</text>
</comment>
<feature type="active site" description="Charge relay system" evidence="10 11">
    <location>
        <position position="172"/>
    </location>
</feature>
<name>A0A1E5L2D7_9FIRM</name>
<dbReference type="EMBL" id="MJAT01000039">
    <property type="protein sequence ID" value="OEH84264.1"/>
    <property type="molecule type" value="Genomic_DNA"/>
</dbReference>
<comment type="catalytic activity">
    <reaction evidence="6 10">
        <text>aldehydo-D-ribose 5-phosphate + D-glyceraldehyde 3-phosphate + L-glutamine = pyridoxal 5'-phosphate + L-glutamate + phosphate + 3 H2O + H(+)</text>
        <dbReference type="Rhea" id="RHEA:31507"/>
        <dbReference type="ChEBI" id="CHEBI:15377"/>
        <dbReference type="ChEBI" id="CHEBI:15378"/>
        <dbReference type="ChEBI" id="CHEBI:29985"/>
        <dbReference type="ChEBI" id="CHEBI:43474"/>
        <dbReference type="ChEBI" id="CHEBI:58273"/>
        <dbReference type="ChEBI" id="CHEBI:58359"/>
        <dbReference type="ChEBI" id="CHEBI:59776"/>
        <dbReference type="ChEBI" id="CHEBI:597326"/>
        <dbReference type="EC" id="4.3.3.6"/>
    </reaction>
</comment>
<dbReference type="GO" id="GO:0004359">
    <property type="term" value="F:glutaminase activity"/>
    <property type="evidence" value="ECO:0007669"/>
    <property type="project" value="UniProtKB-UniRule"/>
</dbReference>
<sequence>MKTIGVLALQGAVREHMNMIEKAGAKAVAVKKLEQLEEIDGLILPGGESTTIGKLMKKYGFDEGIRKFAEAKPVMGTCAGMIVLAKEIVGQEEAHLGLLDISVERNAFGRQVDSFEQKLNIPGVGEDYCSVFIRAPLVAEVKSDNVQILAQHDQRTVIVRQGNILGMSFHPELTDDERVHRYFIEMVEGKH</sequence>
<keyword evidence="5 10" id="KW-0456">Lyase</keyword>
<organism evidence="13 14">
    <name type="scientific">Desulfuribacillus stibiiarsenatis</name>
    <dbReference type="NCBI Taxonomy" id="1390249"/>
    <lineage>
        <taxon>Bacteria</taxon>
        <taxon>Bacillati</taxon>
        <taxon>Bacillota</taxon>
        <taxon>Desulfuribacillia</taxon>
        <taxon>Desulfuribacillales</taxon>
        <taxon>Desulfuribacillaceae</taxon>
        <taxon>Desulfuribacillus</taxon>
    </lineage>
</organism>
<evidence type="ECO:0000256" key="9">
    <source>
        <dbReference type="ARBA" id="ARBA00064749"/>
    </source>
</evidence>
<evidence type="ECO:0000256" key="11">
    <source>
        <dbReference type="PIRSR" id="PIRSR005639-1"/>
    </source>
</evidence>
<feature type="binding site" evidence="10 12">
    <location>
        <begin position="47"/>
        <end position="49"/>
    </location>
    <ligand>
        <name>L-glutamine</name>
        <dbReference type="ChEBI" id="CHEBI:58359"/>
    </ligand>
</feature>
<dbReference type="PANTHER" id="PTHR31559">
    <property type="entry name" value="PYRIDOXAL 5'-PHOSPHATE SYNTHASE SUBUNIT SNO"/>
    <property type="match status" value="1"/>
</dbReference>
<feature type="binding site" evidence="10 12">
    <location>
        <begin position="133"/>
        <end position="134"/>
    </location>
    <ligand>
        <name>L-glutamine</name>
        <dbReference type="ChEBI" id="CHEBI:58359"/>
    </ligand>
</feature>
<feature type="active site" description="Nucleophile" evidence="10 11">
    <location>
        <position position="78"/>
    </location>
</feature>
<protein>
    <recommendedName>
        <fullName evidence="10">Pyridoxal 5'-phosphate synthase subunit PdxT</fullName>
        <ecNumber evidence="10">4.3.3.6</ecNumber>
    </recommendedName>
    <alternativeName>
        <fullName evidence="10">Pdx2</fullName>
    </alternativeName>
    <alternativeName>
        <fullName evidence="10">Pyridoxal 5'-phosphate synthase glutaminase subunit</fullName>
        <ecNumber evidence="10">3.5.1.2</ecNumber>
    </alternativeName>
</protein>
<dbReference type="NCBIfam" id="TIGR03800">
    <property type="entry name" value="PLP_synth_Pdx2"/>
    <property type="match status" value="1"/>
</dbReference>
<evidence type="ECO:0000256" key="7">
    <source>
        <dbReference type="ARBA" id="ARBA00049534"/>
    </source>
</evidence>
<dbReference type="SUPFAM" id="SSF52317">
    <property type="entry name" value="Class I glutamine amidotransferase-like"/>
    <property type="match status" value="1"/>
</dbReference>
<dbReference type="PANTHER" id="PTHR31559:SF0">
    <property type="entry name" value="PYRIDOXAL 5'-PHOSPHATE SYNTHASE SUBUNIT SNO1-RELATED"/>
    <property type="match status" value="1"/>
</dbReference>
<dbReference type="InterPro" id="IPR029062">
    <property type="entry name" value="Class_I_gatase-like"/>
</dbReference>
<dbReference type="InterPro" id="IPR021196">
    <property type="entry name" value="PdxT/SNO_CS"/>
</dbReference>
<dbReference type="PIRSF" id="PIRSF005639">
    <property type="entry name" value="Glut_amidoT_SNO"/>
    <property type="match status" value="1"/>
</dbReference>
<keyword evidence="4 10" id="KW-0315">Glutamine amidotransferase</keyword>
<dbReference type="InterPro" id="IPR002161">
    <property type="entry name" value="PdxT/SNO"/>
</dbReference>
<comment type="similarity">
    <text evidence="1 10">Belongs to the glutaminase PdxT/SNO family.</text>
</comment>
<dbReference type="GO" id="GO:0005829">
    <property type="term" value="C:cytosol"/>
    <property type="evidence" value="ECO:0007669"/>
    <property type="project" value="TreeGrafter"/>
</dbReference>
<keyword evidence="14" id="KW-1185">Reference proteome</keyword>
<feature type="binding site" evidence="10 12">
    <location>
        <position position="105"/>
    </location>
    <ligand>
        <name>L-glutamine</name>
        <dbReference type="ChEBI" id="CHEBI:58359"/>
    </ligand>
</feature>
<evidence type="ECO:0000256" key="3">
    <source>
        <dbReference type="ARBA" id="ARBA00022898"/>
    </source>
</evidence>
<dbReference type="PROSITE" id="PS01236">
    <property type="entry name" value="PDXT_SNO_1"/>
    <property type="match status" value="1"/>
</dbReference>
<dbReference type="UniPathway" id="UPA00245"/>
<keyword evidence="2 10" id="KW-0378">Hydrolase</keyword>
<dbReference type="GO" id="GO:0008614">
    <property type="term" value="P:pyridoxine metabolic process"/>
    <property type="evidence" value="ECO:0007669"/>
    <property type="project" value="TreeGrafter"/>
</dbReference>
<dbReference type="PROSITE" id="PS51274">
    <property type="entry name" value="GATASE_COBBQ"/>
    <property type="match status" value="1"/>
</dbReference>
<comment type="function">
    <text evidence="8 10">Catalyzes the hydrolysis of glutamine to glutamate and ammonia as part of the biosynthesis of pyridoxal 5'-phosphate. The resulting ammonia molecule is channeled to the active site of PdxS.</text>
</comment>
<reference evidence="13 14" key="1">
    <citation type="submission" date="2016-09" db="EMBL/GenBank/DDBJ databases">
        <title>Desulfuribacillus arsenicus sp. nov., an obligately anaerobic, dissimilatory arsenic- and antimonate-reducing bacterium isolated from anoxic sediments.</title>
        <authorList>
            <person name="Abin C.A."/>
            <person name="Hollibaugh J.T."/>
        </authorList>
    </citation>
    <scope>NUCLEOTIDE SEQUENCE [LARGE SCALE GENOMIC DNA]</scope>
    <source>
        <strain evidence="13 14">MLFW-2</strain>
    </source>
</reference>
<dbReference type="Gene3D" id="3.40.50.880">
    <property type="match status" value="1"/>
</dbReference>
<evidence type="ECO:0000313" key="13">
    <source>
        <dbReference type="EMBL" id="OEH84264.1"/>
    </source>
</evidence>
<dbReference type="GO" id="GO:0006543">
    <property type="term" value="P:L-glutamine catabolic process"/>
    <property type="evidence" value="ECO:0007669"/>
    <property type="project" value="UniProtKB-UniRule"/>
</dbReference>
<dbReference type="PROSITE" id="PS51273">
    <property type="entry name" value="GATASE_TYPE_1"/>
    <property type="match status" value="1"/>
</dbReference>
<dbReference type="RefSeq" id="WP_069703247.1">
    <property type="nucleotide sequence ID" value="NZ_MJAT01000039.1"/>
</dbReference>
<keyword evidence="13" id="KW-0808">Transferase</keyword>
<evidence type="ECO:0000256" key="2">
    <source>
        <dbReference type="ARBA" id="ARBA00022801"/>
    </source>
</evidence>
<dbReference type="GO" id="GO:0042823">
    <property type="term" value="P:pyridoxal phosphate biosynthetic process"/>
    <property type="evidence" value="ECO:0007669"/>
    <property type="project" value="UniProtKB-UniRule"/>
</dbReference>